<gene>
    <name evidence="1" type="ORF">Xant_16765</name>
</gene>
<protein>
    <recommendedName>
        <fullName evidence="3">Transposase</fullName>
    </recommendedName>
</protein>
<keyword evidence="2" id="KW-1185">Reference proteome</keyword>
<comment type="caution">
    <text evidence="1">The sequence shown here is derived from an EMBL/GenBank/DDBJ whole genome shotgun (WGS) entry which is preliminary data.</text>
</comment>
<evidence type="ECO:0000313" key="2">
    <source>
        <dbReference type="Proteomes" id="UP000190018"/>
    </source>
</evidence>
<evidence type="ECO:0008006" key="3">
    <source>
        <dbReference type="Google" id="ProtNLM"/>
    </source>
</evidence>
<evidence type="ECO:0000313" key="1">
    <source>
        <dbReference type="EMBL" id="OOW75272.1"/>
    </source>
</evidence>
<sequence length="76" mass="8361">MIADFFLKVQQIAINSVKAALSDIATFMTHALQRLFVPINDSLKIIQIGCLPAADTCSRAAFLKTPPLVIQNYRAL</sequence>
<organism evidence="1 2">
    <name type="scientific">Xanthomonas cissicola</name>
    <dbReference type="NCBI Taxonomy" id="86186"/>
    <lineage>
        <taxon>Bacteria</taxon>
        <taxon>Pseudomonadati</taxon>
        <taxon>Pseudomonadota</taxon>
        <taxon>Gammaproteobacteria</taxon>
        <taxon>Lysobacterales</taxon>
        <taxon>Lysobacteraceae</taxon>
        <taxon>Xanthomonas</taxon>
    </lineage>
</organism>
<reference evidence="1 2" key="1">
    <citation type="submission" date="2015-12" db="EMBL/GenBank/DDBJ databases">
        <authorList>
            <person name="Bansal K."/>
            <person name="Midha S."/>
            <person name="Patil P.B."/>
        </authorList>
    </citation>
    <scope>NUCLEOTIDE SEQUENCE [LARGE SCALE GENOMIC DNA]</scope>
    <source>
        <strain evidence="1 2">LMG21719</strain>
    </source>
</reference>
<proteinExistence type="predicted"/>
<accession>A0ABX3M3Z8</accession>
<name>A0ABX3M3Z8_9XANT</name>
<dbReference type="EMBL" id="LOJT01000022">
    <property type="protein sequence ID" value="OOW75272.1"/>
    <property type="molecule type" value="Genomic_DNA"/>
</dbReference>
<dbReference type="Proteomes" id="UP000190018">
    <property type="component" value="Unassembled WGS sequence"/>
</dbReference>